<dbReference type="Proteomes" id="UP000225148">
    <property type="component" value="Segment"/>
</dbReference>
<protein>
    <recommendedName>
        <fullName evidence="1">Uncharacterized 8.8 kDa protein in frd-Gp32 intergenic region</fullName>
    </recommendedName>
</protein>
<organism evidence="2 3">
    <name type="scientific">Serratia phage CHI14</name>
    <dbReference type="NCBI Taxonomy" id="2006941"/>
    <lineage>
        <taxon>Viruses</taxon>
        <taxon>Duplodnaviria</taxon>
        <taxon>Heunggongvirae</taxon>
        <taxon>Uroviricota</taxon>
        <taxon>Caudoviricetes</taxon>
        <taxon>Pantevenvirales</taxon>
        <taxon>Straboviridae</taxon>
        <taxon>Tevenvirinae</taxon>
        <taxon>Winklervirus</taxon>
        <taxon>Winklervirus chi14</taxon>
    </lineage>
</organism>
<dbReference type="EMBL" id="MF036690">
    <property type="protein sequence ID" value="ARW57665.1"/>
    <property type="molecule type" value="Genomic_DNA"/>
</dbReference>
<dbReference type="GeneID" id="40085651"/>
<sequence length="74" mass="8519">MARIYLGVADTEHFEATIADYSLREISAESCGWGWEYCIEGDRSQIEAYLREQYCVGADEDGTFLRDTLKEIEE</sequence>
<dbReference type="KEGG" id="vg:40085651"/>
<dbReference type="InterPro" id="IPR008765">
    <property type="entry name" value="Phage_T4_Frd3"/>
</dbReference>
<reference evidence="2 3" key="1">
    <citation type="submission" date="2017-04" db="EMBL/GenBank/DDBJ databases">
        <title>Environmental T4-family bacteriophages evolve to escape abortive infection via multiple routes in a bacterial host employing altruistic suicide through Type III toxin-antitoxin systems.</title>
        <authorList>
            <person name="Chen B."/>
            <person name="Salmond G.P.C."/>
            <person name="Akusobi C."/>
            <person name="Fang X."/>
        </authorList>
    </citation>
    <scope>NUCLEOTIDE SEQUENCE [LARGE SCALE GENOMIC DNA]</scope>
</reference>
<dbReference type="Pfam" id="PF05798">
    <property type="entry name" value="Phage_FRD3"/>
    <property type="match status" value="1"/>
</dbReference>
<accession>A0A1Z1LXY3</accession>
<dbReference type="OrthoDB" id="38899at10239"/>
<evidence type="ECO:0000256" key="1">
    <source>
        <dbReference type="ARBA" id="ARBA00015064"/>
    </source>
</evidence>
<evidence type="ECO:0000313" key="3">
    <source>
        <dbReference type="Proteomes" id="UP000225148"/>
    </source>
</evidence>
<proteinExistence type="predicted"/>
<name>A0A1Z1LXY3_9CAUD</name>
<evidence type="ECO:0000313" key="2">
    <source>
        <dbReference type="EMBL" id="ARW57665.1"/>
    </source>
</evidence>
<keyword evidence="3" id="KW-1185">Reference proteome</keyword>
<dbReference type="RefSeq" id="YP_009609567.1">
    <property type="nucleotide sequence ID" value="NC_041996.1"/>
</dbReference>